<dbReference type="STRING" id="582667.SAMN05192568_1013108"/>
<accession>A0A1I4LGJ7</accession>
<name>A0A1I4LGJ7_9HYPH</name>
<sequence length="106" mass="11806">MSNLDTQDTNVPGTIFISTALGSHGPRVKWYPDRAGRSLPCLIVSIEADPKIREDFVQSPASRAAAPKVIAWVRLNYAALLNFWTHGASWNRREVSTFLDGLRKLP</sequence>
<evidence type="ECO:0000313" key="1">
    <source>
        <dbReference type="EMBL" id="SFL89976.1"/>
    </source>
</evidence>
<reference evidence="2" key="1">
    <citation type="submission" date="2016-10" db="EMBL/GenBank/DDBJ databases">
        <authorList>
            <person name="Varghese N."/>
            <person name="Submissions S."/>
        </authorList>
    </citation>
    <scope>NUCLEOTIDE SEQUENCE [LARGE SCALE GENOMIC DNA]</scope>
    <source>
        <strain evidence="2">BL36</strain>
    </source>
</reference>
<dbReference type="Proteomes" id="UP000199048">
    <property type="component" value="Unassembled WGS sequence"/>
</dbReference>
<dbReference type="RefSeq" id="WP_092041724.1">
    <property type="nucleotide sequence ID" value="NZ_FOTK01000013.1"/>
</dbReference>
<proteinExistence type="predicted"/>
<dbReference type="AlphaFoldDB" id="A0A1I4LGJ7"/>
<dbReference type="EMBL" id="FOTK01000013">
    <property type="protein sequence ID" value="SFL89976.1"/>
    <property type="molecule type" value="Genomic_DNA"/>
</dbReference>
<keyword evidence="2" id="KW-1185">Reference proteome</keyword>
<organism evidence="1 2">
    <name type="scientific">Methylobacterium pseudosasicola</name>
    <dbReference type="NCBI Taxonomy" id="582667"/>
    <lineage>
        <taxon>Bacteria</taxon>
        <taxon>Pseudomonadati</taxon>
        <taxon>Pseudomonadota</taxon>
        <taxon>Alphaproteobacteria</taxon>
        <taxon>Hyphomicrobiales</taxon>
        <taxon>Methylobacteriaceae</taxon>
        <taxon>Methylobacterium</taxon>
    </lineage>
</organism>
<dbReference type="OrthoDB" id="7203953at2"/>
<evidence type="ECO:0000313" key="2">
    <source>
        <dbReference type="Proteomes" id="UP000199048"/>
    </source>
</evidence>
<protein>
    <submittedName>
        <fullName evidence="1">Uncharacterized protein</fullName>
    </submittedName>
</protein>
<gene>
    <name evidence="1" type="ORF">SAMN05192568_1013108</name>
</gene>